<evidence type="ECO:0000256" key="2">
    <source>
        <dbReference type="ARBA" id="ARBA00022723"/>
    </source>
</evidence>
<feature type="binding site" description="axial binding residue" evidence="4">
    <location>
        <position position="436"/>
    </location>
    <ligand>
        <name>heme</name>
        <dbReference type="ChEBI" id="CHEBI:30413"/>
    </ligand>
    <ligandPart>
        <name>Fe</name>
        <dbReference type="ChEBI" id="CHEBI:18248"/>
    </ligandPart>
</feature>
<dbReference type="Pfam" id="PF00067">
    <property type="entry name" value="p450"/>
    <property type="match status" value="1"/>
</dbReference>
<evidence type="ECO:0000256" key="4">
    <source>
        <dbReference type="PIRSR" id="PIRSR602401-1"/>
    </source>
</evidence>
<reference evidence="7 8" key="1">
    <citation type="journal article" date="2015" name="Genome Biol. Evol.">
        <title>Phylogenomic analyses indicate that early fungi evolved digesting cell walls of algal ancestors of land plants.</title>
        <authorList>
            <person name="Chang Y."/>
            <person name="Wang S."/>
            <person name="Sekimoto S."/>
            <person name="Aerts A.L."/>
            <person name="Choi C."/>
            <person name="Clum A."/>
            <person name="LaButti K.M."/>
            <person name="Lindquist E.A."/>
            <person name="Yee Ngan C."/>
            <person name="Ohm R.A."/>
            <person name="Salamov A.A."/>
            <person name="Grigoriev I.V."/>
            <person name="Spatafora J.W."/>
            <person name="Berbee M.L."/>
        </authorList>
    </citation>
    <scope>NUCLEOTIDE SEQUENCE [LARGE SCALE GENOMIC DNA]</scope>
    <source>
        <strain evidence="7 8">NRRL 28638</strain>
    </source>
</reference>
<keyword evidence="8" id="KW-1185">Reference proteome</keyword>
<organism evidence="7 8">
    <name type="scientific">Conidiobolus coronatus (strain ATCC 28846 / CBS 209.66 / NRRL 28638)</name>
    <name type="common">Delacroixia coronata</name>
    <dbReference type="NCBI Taxonomy" id="796925"/>
    <lineage>
        <taxon>Eukaryota</taxon>
        <taxon>Fungi</taxon>
        <taxon>Fungi incertae sedis</taxon>
        <taxon>Zoopagomycota</taxon>
        <taxon>Entomophthoromycotina</taxon>
        <taxon>Entomophthoromycetes</taxon>
        <taxon>Entomophthorales</taxon>
        <taxon>Ancylistaceae</taxon>
        <taxon>Conidiobolus</taxon>
    </lineage>
</organism>
<dbReference type="Proteomes" id="UP000070444">
    <property type="component" value="Unassembled WGS sequence"/>
</dbReference>
<keyword evidence="3 4" id="KW-0408">Iron</keyword>
<dbReference type="GO" id="GO:0004497">
    <property type="term" value="F:monooxygenase activity"/>
    <property type="evidence" value="ECO:0007669"/>
    <property type="project" value="UniProtKB-KW"/>
</dbReference>
<dbReference type="InterPro" id="IPR001128">
    <property type="entry name" value="Cyt_P450"/>
</dbReference>
<dbReference type="InterPro" id="IPR050121">
    <property type="entry name" value="Cytochrome_P450_monoxygenase"/>
</dbReference>
<dbReference type="PRINTS" id="PR00385">
    <property type="entry name" value="P450"/>
</dbReference>
<keyword evidence="4 5" id="KW-0349">Heme</keyword>
<keyword evidence="6" id="KW-0472">Membrane</keyword>
<protein>
    <submittedName>
        <fullName evidence="7">Cytochrome P450</fullName>
    </submittedName>
</protein>
<proteinExistence type="inferred from homology"/>
<evidence type="ECO:0000256" key="6">
    <source>
        <dbReference type="SAM" id="Phobius"/>
    </source>
</evidence>
<dbReference type="GO" id="GO:0016705">
    <property type="term" value="F:oxidoreductase activity, acting on paired donors, with incorporation or reduction of molecular oxygen"/>
    <property type="evidence" value="ECO:0007669"/>
    <property type="project" value="InterPro"/>
</dbReference>
<dbReference type="OrthoDB" id="1470350at2759"/>
<dbReference type="SUPFAM" id="SSF48264">
    <property type="entry name" value="Cytochrome P450"/>
    <property type="match status" value="1"/>
</dbReference>
<comment type="similarity">
    <text evidence="5">Belongs to the cytochrome P450 family.</text>
</comment>
<dbReference type="InterPro" id="IPR002401">
    <property type="entry name" value="Cyt_P450_E_grp-I"/>
</dbReference>
<dbReference type="PRINTS" id="PR00463">
    <property type="entry name" value="EP450I"/>
</dbReference>
<evidence type="ECO:0000256" key="1">
    <source>
        <dbReference type="ARBA" id="ARBA00001971"/>
    </source>
</evidence>
<evidence type="ECO:0000256" key="5">
    <source>
        <dbReference type="RuleBase" id="RU000461"/>
    </source>
</evidence>
<sequence length="489" mass="56499">MSLDLLTNNELANIIRSHTILATFSAILLYLIYKVIVYPYYLGPLRNLPRPKNTLKHIYEVYKNKSKGNTEYFLQLSLKYGPVVHLYSNTVLLNNLSYKKYWMTNKFKKSSFYSAFDIAGLSSLFSTTDKDHHSKIKKLVLPAFSQKTLSNIEGTIYDIASQGLVNYIHAELRNGTTEVFDMFHMFHCSTFDVISELVFGSNFDTINDQQKAKYYFDIIKKTQKALFYRVIMPAYKLLPLPMEAVLGKIVQQNIDLRVNNPKSDILQSFIDSENQETGEKLTNKEIRVEGMTLLVAGMDSTANSLTWALYELLKNPEAYELVEKEMLEEFPSFNEPITVEKVKSNCKYLEAAILESMRLYPAVAGGMERVVPEGGISVDGHFLPANTIISHPIYNQHHDPKNWKNPKSYDIQRWIREGKEKNKSQLLTFGTGPRSCIARDLAWNEIYFVLANLIRHFKMELIDTKLTPAYKIFFKPEEKRMRVKITSRY</sequence>
<dbReference type="PROSITE" id="PS00086">
    <property type="entry name" value="CYTOCHROME_P450"/>
    <property type="match status" value="1"/>
</dbReference>
<name>A0A137PI64_CONC2</name>
<dbReference type="STRING" id="796925.A0A137PI64"/>
<keyword evidence="5" id="KW-0560">Oxidoreductase</keyword>
<gene>
    <name evidence="7" type="ORF">CONCODRAFT_2245</name>
</gene>
<dbReference type="GO" id="GO:0005506">
    <property type="term" value="F:iron ion binding"/>
    <property type="evidence" value="ECO:0007669"/>
    <property type="project" value="InterPro"/>
</dbReference>
<keyword evidence="5" id="KW-0503">Monooxygenase</keyword>
<feature type="transmembrane region" description="Helical" evidence="6">
    <location>
        <begin position="20"/>
        <end position="42"/>
    </location>
</feature>
<keyword evidence="2 4" id="KW-0479">Metal-binding</keyword>
<evidence type="ECO:0000313" key="7">
    <source>
        <dbReference type="EMBL" id="KXN74688.1"/>
    </source>
</evidence>
<keyword evidence="6" id="KW-0812">Transmembrane</keyword>
<dbReference type="EMBL" id="KQ964421">
    <property type="protein sequence ID" value="KXN74688.1"/>
    <property type="molecule type" value="Genomic_DNA"/>
</dbReference>
<dbReference type="GO" id="GO:0020037">
    <property type="term" value="F:heme binding"/>
    <property type="evidence" value="ECO:0007669"/>
    <property type="project" value="InterPro"/>
</dbReference>
<keyword evidence="6" id="KW-1133">Transmembrane helix</keyword>
<dbReference type="InterPro" id="IPR036396">
    <property type="entry name" value="Cyt_P450_sf"/>
</dbReference>
<evidence type="ECO:0000256" key="3">
    <source>
        <dbReference type="ARBA" id="ARBA00023004"/>
    </source>
</evidence>
<dbReference type="AlphaFoldDB" id="A0A137PI64"/>
<dbReference type="Gene3D" id="1.10.630.10">
    <property type="entry name" value="Cytochrome P450"/>
    <property type="match status" value="1"/>
</dbReference>
<dbReference type="PANTHER" id="PTHR24305">
    <property type="entry name" value="CYTOCHROME P450"/>
    <property type="match status" value="1"/>
</dbReference>
<evidence type="ECO:0000313" key="8">
    <source>
        <dbReference type="Proteomes" id="UP000070444"/>
    </source>
</evidence>
<dbReference type="InterPro" id="IPR017972">
    <property type="entry name" value="Cyt_P450_CS"/>
</dbReference>
<comment type="cofactor">
    <cofactor evidence="1 4">
        <name>heme</name>
        <dbReference type="ChEBI" id="CHEBI:30413"/>
    </cofactor>
</comment>
<accession>A0A137PI64</accession>
<dbReference type="PANTHER" id="PTHR24305:SF218">
    <property type="entry name" value="P450, PUTATIVE (EUROFUNG)-RELATED"/>
    <property type="match status" value="1"/>
</dbReference>